<proteinExistence type="predicted"/>
<evidence type="ECO:0000259" key="2">
    <source>
        <dbReference type="Pfam" id="PF01578"/>
    </source>
</evidence>
<dbReference type="PANTHER" id="PTHR38034:SF1">
    <property type="entry name" value="INNER MEMBRANE PROTEIN YPJD"/>
    <property type="match status" value="1"/>
</dbReference>
<name>A0ABT7QL23_9GAMM</name>
<comment type="caution">
    <text evidence="3">The sequence shown here is derived from an EMBL/GenBank/DDBJ whole genome shotgun (WGS) entry which is preliminary data.</text>
</comment>
<evidence type="ECO:0000313" key="4">
    <source>
        <dbReference type="Proteomes" id="UP001168167"/>
    </source>
</evidence>
<dbReference type="PANTHER" id="PTHR38034">
    <property type="entry name" value="INNER MEMBRANE PROTEIN YPJD"/>
    <property type="match status" value="1"/>
</dbReference>
<keyword evidence="1" id="KW-1133">Transmembrane helix</keyword>
<feature type="transmembrane region" description="Helical" evidence="1">
    <location>
        <begin position="20"/>
        <end position="39"/>
    </location>
</feature>
<dbReference type="EMBL" id="JANQAO010000001">
    <property type="protein sequence ID" value="MDM5147337.1"/>
    <property type="molecule type" value="Genomic_DNA"/>
</dbReference>
<dbReference type="Proteomes" id="UP001168167">
    <property type="component" value="Unassembled WGS sequence"/>
</dbReference>
<dbReference type="InterPro" id="IPR052372">
    <property type="entry name" value="YpjD/HemX"/>
</dbReference>
<protein>
    <submittedName>
        <fullName evidence="3">Cytochrome c biogenesis protein CcsA</fullName>
    </submittedName>
</protein>
<accession>A0ABT7QL23</accession>
<keyword evidence="4" id="KW-1185">Reference proteome</keyword>
<sequence>MILLHVITAICYAVALRRSIFFWLAAGLHIIGIGIHQWQALRFDVGMSLSLFMLITALVAWRRIRPASRAVLLVLMALSSLAPMLFYTPKAPSLAPVTVAHVLLAMLAYAFAATTMLQWLDLRLAERARRQLSSAGTVPLLTMEKNCFCTLAQAFALLSLTLVSGVAFGDGFPPAHKTLFAVLTWVTFGGLLVGRHYLGWRGRTAQIWLATGFMFFVLSYFGTYFVLQVLLEKS</sequence>
<evidence type="ECO:0000313" key="3">
    <source>
        <dbReference type="EMBL" id="MDM5147337.1"/>
    </source>
</evidence>
<keyword evidence="1" id="KW-0812">Transmembrane</keyword>
<reference evidence="3" key="2">
    <citation type="journal article" date="2023" name="Microbiome">
        <title>Synthase-selected sorting approach identifies a beta-lactone synthase in a nudibranch symbiotic bacterium.</title>
        <authorList>
            <person name="Dzunkova M."/>
            <person name="La Clair J.J."/>
            <person name="Tyml T."/>
            <person name="Doud D."/>
            <person name="Schulz F."/>
            <person name="Piquer-Esteban S."/>
            <person name="Porcel Sanchis D."/>
            <person name="Osborn A."/>
            <person name="Robinson D."/>
            <person name="Louie K.B."/>
            <person name="Bowen B.P."/>
            <person name="Bowers R.M."/>
            <person name="Lee J."/>
            <person name="Arnau V."/>
            <person name="Diaz-Villanueva W."/>
            <person name="Stepanauskas R."/>
            <person name="Gosliner T."/>
            <person name="Date S.V."/>
            <person name="Northen T.R."/>
            <person name="Cheng J.F."/>
            <person name="Burkart M.D."/>
            <person name="Woyke T."/>
        </authorList>
    </citation>
    <scope>NUCLEOTIDE SEQUENCE</scope>
    <source>
        <strain evidence="3">Df01</strain>
    </source>
</reference>
<feature type="transmembrane region" description="Helical" evidence="1">
    <location>
        <begin position="45"/>
        <end position="61"/>
    </location>
</feature>
<feature type="domain" description="Cytochrome c assembly protein" evidence="2">
    <location>
        <begin position="18"/>
        <end position="230"/>
    </location>
</feature>
<feature type="transmembrane region" description="Helical" evidence="1">
    <location>
        <begin position="179"/>
        <end position="198"/>
    </location>
</feature>
<feature type="transmembrane region" description="Helical" evidence="1">
    <location>
        <begin position="99"/>
        <end position="120"/>
    </location>
</feature>
<reference evidence="3" key="1">
    <citation type="submission" date="2022-08" db="EMBL/GenBank/DDBJ databases">
        <authorList>
            <person name="Dzunkova M."/>
            <person name="La Clair J."/>
            <person name="Tyml T."/>
            <person name="Doud D."/>
            <person name="Schulz F."/>
            <person name="Piquer S."/>
            <person name="Porcel Sanchis D."/>
            <person name="Osborn A."/>
            <person name="Robinson D."/>
            <person name="Louie K.B."/>
            <person name="Bowen B.P."/>
            <person name="Bowers R."/>
            <person name="Lee J."/>
            <person name="Arnau Llombart V."/>
            <person name="Diaz Villanueva W."/>
            <person name="Gosliner T."/>
            <person name="Northen T."/>
            <person name="Cheng J.-F."/>
            <person name="Burkart M.D."/>
            <person name="Woyke T."/>
        </authorList>
    </citation>
    <scope>NUCLEOTIDE SEQUENCE</scope>
    <source>
        <strain evidence="3">Df01</strain>
    </source>
</reference>
<feature type="transmembrane region" description="Helical" evidence="1">
    <location>
        <begin position="147"/>
        <end position="167"/>
    </location>
</feature>
<keyword evidence="1" id="KW-0472">Membrane</keyword>
<dbReference type="Pfam" id="PF01578">
    <property type="entry name" value="Cytochrom_C_asm"/>
    <property type="match status" value="1"/>
</dbReference>
<evidence type="ECO:0000256" key="1">
    <source>
        <dbReference type="SAM" id="Phobius"/>
    </source>
</evidence>
<gene>
    <name evidence="3" type="primary">ccsA</name>
    <name evidence="3" type="ORF">NQX30_02980</name>
</gene>
<dbReference type="InterPro" id="IPR002541">
    <property type="entry name" value="Cyt_c_assembly"/>
</dbReference>
<organism evidence="3 4">
    <name type="scientific">Candidatus Doriopsillibacter californiensis</name>
    <dbReference type="NCBI Taxonomy" id="2970740"/>
    <lineage>
        <taxon>Bacteria</taxon>
        <taxon>Pseudomonadati</taxon>
        <taxon>Pseudomonadota</taxon>
        <taxon>Gammaproteobacteria</taxon>
        <taxon>Candidatus Tethybacterales</taxon>
        <taxon>Candidatus Persebacteraceae</taxon>
        <taxon>Candidatus Doriopsillibacter</taxon>
    </lineage>
</organism>
<feature type="transmembrane region" description="Helical" evidence="1">
    <location>
        <begin position="207"/>
        <end position="231"/>
    </location>
</feature>
<feature type="transmembrane region" description="Helical" evidence="1">
    <location>
        <begin position="70"/>
        <end position="87"/>
    </location>
</feature>